<feature type="compositionally biased region" description="Low complexity" evidence="2">
    <location>
        <begin position="62"/>
        <end position="74"/>
    </location>
</feature>
<keyword evidence="1" id="KW-0175">Coiled coil</keyword>
<feature type="compositionally biased region" description="Polar residues" evidence="2">
    <location>
        <begin position="101"/>
        <end position="111"/>
    </location>
</feature>
<evidence type="ECO:0000256" key="2">
    <source>
        <dbReference type="SAM" id="MobiDB-lite"/>
    </source>
</evidence>
<reference evidence="3" key="1">
    <citation type="submission" date="2022-08" db="EMBL/GenBank/DDBJ databases">
        <authorList>
            <consortium name="DOE Joint Genome Institute"/>
            <person name="Min B."/>
            <person name="Riley R."/>
            <person name="Sierra-Patev S."/>
            <person name="Naranjo-Ortiz M."/>
            <person name="Looney B."/>
            <person name="Konkel Z."/>
            <person name="Slot J.C."/>
            <person name="Sakamoto Y."/>
            <person name="Steenwyk J.L."/>
            <person name="Rokas A."/>
            <person name="Carro J."/>
            <person name="Camarero S."/>
            <person name="Ferreira P."/>
            <person name="Molpeceres G."/>
            <person name="Ruiz-Duenas F.J."/>
            <person name="Serrano A."/>
            <person name="Henrissat B."/>
            <person name="Drula E."/>
            <person name="Hughes K.W."/>
            <person name="Mata J.L."/>
            <person name="Ishikawa N.K."/>
            <person name="Vargas-Isla R."/>
            <person name="Ushijima S."/>
            <person name="Smith C.A."/>
            <person name="Ahrendt S."/>
            <person name="Andreopoulos W."/>
            <person name="He G."/>
            <person name="Labutti K."/>
            <person name="Lipzen A."/>
            <person name="Ng V."/>
            <person name="Sandor L."/>
            <person name="Barry K."/>
            <person name="Martinez A.T."/>
            <person name="Xiao Y."/>
            <person name="Gibbons J.G."/>
            <person name="Terashima K."/>
            <person name="Hibbett D.S."/>
            <person name="Grigoriev I.V."/>
        </authorList>
    </citation>
    <scope>NUCLEOTIDE SEQUENCE</scope>
    <source>
        <strain evidence="3">Sp2 HRB7682 ss15</strain>
    </source>
</reference>
<comment type="caution">
    <text evidence="3">The sequence shown here is derived from an EMBL/GenBank/DDBJ whole genome shotgun (WGS) entry which is preliminary data.</text>
</comment>
<feature type="coiled-coil region" evidence="1">
    <location>
        <begin position="274"/>
        <end position="305"/>
    </location>
</feature>
<proteinExistence type="predicted"/>
<sequence>MDVSRQTRHIYTTQTNSKYHDRVELLHTSPVQSKSIDRRILNPELQRVARRTSPNRSPSPDPTFYSSPSPYTSTLIEGRIAPPSSSPLVHPRTSVHRSPASEPNRTSQPRIILTRNGQVQKITPEKVSHVADINVAHTSNATQCVEAVTPGSEVVTPGSGDVDEEELEDVDSALGKIPKPRGEVSRPGRGGYNLRVELKWSTDRFDKVKAYIDKLVQAHLDCTEPLTRQLASKVEEVRSMAVKKFRFLDDYRDHWAVDDFIRCHLKYRKQALQKISLRDEAVSARKEVKEVRQRLAQAEKEARRQGQ</sequence>
<reference evidence="3" key="2">
    <citation type="journal article" date="2023" name="Proc. Natl. Acad. Sci. U.S.A.">
        <title>A global phylogenomic analysis of the shiitake genus Lentinula.</title>
        <authorList>
            <person name="Sierra-Patev S."/>
            <person name="Min B."/>
            <person name="Naranjo-Ortiz M."/>
            <person name="Looney B."/>
            <person name="Konkel Z."/>
            <person name="Slot J.C."/>
            <person name="Sakamoto Y."/>
            <person name="Steenwyk J.L."/>
            <person name="Rokas A."/>
            <person name="Carro J."/>
            <person name="Camarero S."/>
            <person name="Ferreira P."/>
            <person name="Molpeceres G."/>
            <person name="Ruiz-Duenas F.J."/>
            <person name="Serrano A."/>
            <person name="Henrissat B."/>
            <person name="Drula E."/>
            <person name="Hughes K.W."/>
            <person name="Mata J.L."/>
            <person name="Ishikawa N.K."/>
            <person name="Vargas-Isla R."/>
            <person name="Ushijima S."/>
            <person name="Smith C.A."/>
            <person name="Donoghue J."/>
            <person name="Ahrendt S."/>
            <person name="Andreopoulos W."/>
            <person name="He G."/>
            <person name="LaButti K."/>
            <person name="Lipzen A."/>
            <person name="Ng V."/>
            <person name="Riley R."/>
            <person name="Sandor L."/>
            <person name="Barry K."/>
            <person name="Martinez A.T."/>
            <person name="Xiao Y."/>
            <person name="Gibbons J.G."/>
            <person name="Terashima K."/>
            <person name="Grigoriev I.V."/>
            <person name="Hibbett D."/>
        </authorList>
    </citation>
    <scope>NUCLEOTIDE SEQUENCE</scope>
    <source>
        <strain evidence="3">Sp2 HRB7682 ss15</strain>
    </source>
</reference>
<protein>
    <submittedName>
        <fullName evidence="3">Uncharacterized protein</fullName>
    </submittedName>
</protein>
<feature type="region of interest" description="Disordered" evidence="2">
    <location>
        <begin position="47"/>
        <end position="111"/>
    </location>
</feature>
<gene>
    <name evidence="3" type="ORF">C8J55DRAFT_557484</name>
</gene>
<accession>A0A9W9DWF9</accession>
<evidence type="ECO:0000313" key="3">
    <source>
        <dbReference type="EMBL" id="KAJ4489577.1"/>
    </source>
</evidence>
<evidence type="ECO:0000313" key="4">
    <source>
        <dbReference type="Proteomes" id="UP001150238"/>
    </source>
</evidence>
<name>A0A9W9DWF9_9AGAR</name>
<evidence type="ECO:0000256" key="1">
    <source>
        <dbReference type="SAM" id="Coils"/>
    </source>
</evidence>
<dbReference type="Proteomes" id="UP001150238">
    <property type="component" value="Unassembled WGS sequence"/>
</dbReference>
<organism evidence="3 4">
    <name type="scientific">Lentinula lateritia</name>
    <dbReference type="NCBI Taxonomy" id="40482"/>
    <lineage>
        <taxon>Eukaryota</taxon>
        <taxon>Fungi</taxon>
        <taxon>Dikarya</taxon>
        <taxon>Basidiomycota</taxon>
        <taxon>Agaricomycotina</taxon>
        <taxon>Agaricomycetes</taxon>
        <taxon>Agaricomycetidae</taxon>
        <taxon>Agaricales</taxon>
        <taxon>Marasmiineae</taxon>
        <taxon>Omphalotaceae</taxon>
        <taxon>Lentinula</taxon>
    </lineage>
</organism>
<dbReference type="AlphaFoldDB" id="A0A9W9DWF9"/>
<dbReference type="EMBL" id="JANVFS010000007">
    <property type="protein sequence ID" value="KAJ4489577.1"/>
    <property type="molecule type" value="Genomic_DNA"/>
</dbReference>